<dbReference type="EMBL" id="KZ110591">
    <property type="protein sequence ID" value="OSX67631.1"/>
    <property type="molecule type" value="Genomic_DNA"/>
</dbReference>
<dbReference type="AlphaFoldDB" id="A0A1X6NG67"/>
<accession>A0A1X6NG67</accession>
<dbReference type="InterPro" id="IPR011993">
    <property type="entry name" value="PH-like_dom_sf"/>
</dbReference>
<reference evidence="1 2" key="1">
    <citation type="submission" date="2017-04" db="EMBL/GenBank/DDBJ databases">
        <title>Genome Sequence of the Model Brown-Rot Fungus Postia placenta SB12.</title>
        <authorList>
            <consortium name="DOE Joint Genome Institute"/>
            <person name="Gaskell J."/>
            <person name="Kersten P."/>
            <person name="Larrondo L.F."/>
            <person name="Canessa P."/>
            <person name="Martinez D."/>
            <person name="Hibbett D."/>
            <person name="Schmoll M."/>
            <person name="Kubicek C.P."/>
            <person name="Martinez A.T."/>
            <person name="Yadav J."/>
            <person name="Master E."/>
            <person name="Magnuson J.K."/>
            <person name="James T."/>
            <person name="Yaver D."/>
            <person name="Berka R."/>
            <person name="Labutti K."/>
            <person name="Lipzen A."/>
            <person name="Aerts A."/>
            <person name="Barry K."/>
            <person name="Henrissat B."/>
            <person name="Blanchette R."/>
            <person name="Grigoriev I."/>
            <person name="Cullen D."/>
        </authorList>
    </citation>
    <scope>NUCLEOTIDE SEQUENCE [LARGE SCALE GENOMIC DNA]</scope>
    <source>
        <strain evidence="1 2">MAD-698-R-SB12</strain>
    </source>
</reference>
<dbReference type="SUPFAM" id="SSF50729">
    <property type="entry name" value="PH domain-like"/>
    <property type="match status" value="1"/>
</dbReference>
<evidence type="ECO:0008006" key="3">
    <source>
        <dbReference type="Google" id="ProtNLM"/>
    </source>
</evidence>
<keyword evidence="2" id="KW-1185">Reference proteome</keyword>
<evidence type="ECO:0000313" key="1">
    <source>
        <dbReference type="EMBL" id="OSX67631.1"/>
    </source>
</evidence>
<name>A0A1X6NG67_9APHY</name>
<dbReference type="RefSeq" id="XP_024344425.1">
    <property type="nucleotide sequence ID" value="XM_024483717.1"/>
</dbReference>
<dbReference type="STRING" id="670580.A0A1X6NG67"/>
<proteinExistence type="predicted"/>
<dbReference type="OrthoDB" id="660555at2759"/>
<protein>
    <recommendedName>
        <fullName evidence="3">PH domain-containing protein</fullName>
    </recommendedName>
</protein>
<evidence type="ECO:0000313" key="2">
    <source>
        <dbReference type="Proteomes" id="UP000194127"/>
    </source>
</evidence>
<organism evidence="1 2">
    <name type="scientific">Postia placenta MAD-698-R-SB12</name>
    <dbReference type="NCBI Taxonomy" id="670580"/>
    <lineage>
        <taxon>Eukaryota</taxon>
        <taxon>Fungi</taxon>
        <taxon>Dikarya</taxon>
        <taxon>Basidiomycota</taxon>
        <taxon>Agaricomycotina</taxon>
        <taxon>Agaricomycetes</taxon>
        <taxon>Polyporales</taxon>
        <taxon>Adustoporiaceae</taxon>
        <taxon>Rhodonia</taxon>
    </lineage>
</organism>
<dbReference type="Gene3D" id="2.30.29.30">
    <property type="entry name" value="Pleckstrin-homology domain (PH domain)/Phosphotyrosine-binding domain (PTB)"/>
    <property type="match status" value="1"/>
</dbReference>
<dbReference type="Proteomes" id="UP000194127">
    <property type="component" value="Unassembled WGS sequence"/>
</dbReference>
<dbReference type="GeneID" id="36328666"/>
<sequence>MDGRLNLTRVVRKATVPYQVINAQGDASEVQVECLSPESNPRALIGILCNDLLVLCRDPSDGTDPTAQVDLWAVLRMQTLPQPASIVHGNALRLVDNKAILYFDAPSTADALTWFRAINLHIPASKA</sequence>
<gene>
    <name evidence="1" type="ORF">POSPLADRAFT_1128207</name>
</gene>